<accession>A0A9W7GZ69</accession>
<dbReference type="AlphaFoldDB" id="A0A9W7GZ69"/>
<dbReference type="Proteomes" id="UP001165190">
    <property type="component" value="Unassembled WGS sequence"/>
</dbReference>
<organism evidence="1 2">
    <name type="scientific">Hibiscus trionum</name>
    <name type="common">Flower of an hour</name>
    <dbReference type="NCBI Taxonomy" id="183268"/>
    <lineage>
        <taxon>Eukaryota</taxon>
        <taxon>Viridiplantae</taxon>
        <taxon>Streptophyta</taxon>
        <taxon>Embryophyta</taxon>
        <taxon>Tracheophyta</taxon>
        <taxon>Spermatophyta</taxon>
        <taxon>Magnoliopsida</taxon>
        <taxon>eudicotyledons</taxon>
        <taxon>Gunneridae</taxon>
        <taxon>Pentapetalae</taxon>
        <taxon>rosids</taxon>
        <taxon>malvids</taxon>
        <taxon>Malvales</taxon>
        <taxon>Malvaceae</taxon>
        <taxon>Malvoideae</taxon>
        <taxon>Hibiscus</taxon>
    </lineage>
</organism>
<name>A0A9W7GZ69_HIBTR</name>
<dbReference type="EMBL" id="BSYR01000006">
    <property type="protein sequence ID" value="GMI67858.1"/>
    <property type="molecule type" value="Genomic_DNA"/>
</dbReference>
<reference evidence="1" key="1">
    <citation type="submission" date="2023-05" db="EMBL/GenBank/DDBJ databases">
        <title>Genome and transcriptome analyses reveal genes involved in the formation of fine ridges on petal epidermal cells in Hibiscus trionum.</title>
        <authorList>
            <person name="Koshimizu S."/>
            <person name="Masuda S."/>
            <person name="Ishii T."/>
            <person name="Shirasu K."/>
            <person name="Hoshino A."/>
            <person name="Arita M."/>
        </authorList>
    </citation>
    <scope>NUCLEOTIDE SEQUENCE</scope>
    <source>
        <strain evidence="1">Hamamatsu line</strain>
    </source>
</reference>
<gene>
    <name evidence="1" type="ORF">HRI_000455100</name>
</gene>
<sequence>MENNQQSFWQFCDQLKVHNLNLANLSLNDSIWRHNYLLKRPDERRNFDIKVGGDVSSVNNSKTKVSDFNSFNNDDWKIGATSNYNGNYNIDDNMGFDPIGS</sequence>
<dbReference type="OrthoDB" id="10571603at2759"/>
<evidence type="ECO:0000313" key="1">
    <source>
        <dbReference type="EMBL" id="GMI67858.1"/>
    </source>
</evidence>
<protein>
    <submittedName>
        <fullName evidence="1">Asparagine-rich protein 1, asparagine-rich protein</fullName>
    </submittedName>
</protein>
<proteinExistence type="predicted"/>
<keyword evidence="2" id="KW-1185">Reference proteome</keyword>
<evidence type="ECO:0000313" key="2">
    <source>
        <dbReference type="Proteomes" id="UP001165190"/>
    </source>
</evidence>
<comment type="caution">
    <text evidence="1">The sequence shown here is derived from an EMBL/GenBank/DDBJ whole genome shotgun (WGS) entry which is preliminary data.</text>
</comment>